<evidence type="ECO:0000313" key="9">
    <source>
        <dbReference type="Proteomes" id="UP000694567"/>
    </source>
</evidence>
<evidence type="ECO:0000313" key="8">
    <source>
        <dbReference type="Ensembl" id="ENSBOBP00000010976.1"/>
    </source>
</evidence>
<keyword evidence="4" id="KW-0732">Signal</keyword>
<reference evidence="8" key="2">
    <citation type="submission" date="2025-09" db="UniProtKB">
        <authorList>
            <consortium name="Ensembl"/>
        </authorList>
    </citation>
    <scope>IDENTIFICATION</scope>
</reference>
<evidence type="ECO:0000256" key="2">
    <source>
        <dbReference type="ARBA" id="ARBA00008763"/>
    </source>
</evidence>
<evidence type="ECO:0000256" key="7">
    <source>
        <dbReference type="SAM" id="Phobius"/>
    </source>
</evidence>
<dbReference type="GO" id="GO:2000391">
    <property type="term" value="P:positive regulation of neutrophil extravasation"/>
    <property type="evidence" value="ECO:0007669"/>
    <property type="project" value="TreeGrafter"/>
</dbReference>
<sequence length="167" mass="18108">MSLCALRCLSTELKTCKIILFSFFIGSFDDSDLYDGSLPKGGGDGSDSNGKVVGCASIDPLATRAFDKTLPTKLITTVSCNSNYWFLEVFIGFTLRQYKFLILKNVHKLFFFTPPASQGAVAGIVSAVVATVIGAVSSFIAYQKKKLCFKQSGKNSKLVLVYMGARN</sequence>
<keyword evidence="3 7" id="KW-0812">Transmembrane</keyword>
<dbReference type="AlphaFoldDB" id="A0A8C0EWM2"/>
<name>A0A8C0EWM2_BUBBB</name>
<dbReference type="PANTHER" id="PTHR15076:SF15">
    <property type="entry name" value="CD99 ANTIGEN"/>
    <property type="match status" value="1"/>
</dbReference>
<dbReference type="PANTHER" id="PTHR15076">
    <property type="entry name" value="CD99/MIC2 PROTEIN RELATED"/>
    <property type="match status" value="1"/>
</dbReference>
<dbReference type="Ensembl" id="ENSBOBT00000011247.1">
    <property type="protein sequence ID" value="ENSBOBP00000010976.1"/>
    <property type="gene ID" value="ENSBOBG00000007004.1"/>
</dbReference>
<evidence type="ECO:0008006" key="10">
    <source>
        <dbReference type="Google" id="ProtNLM"/>
    </source>
</evidence>
<dbReference type="Pfam" id="PF12301">
    <property type="entry name" value="CD99L2"/>
    <property type="match status" value="1"/>
</dbReference>
<protein>
    <recommendedName>
        <fullName evidence="10">CD99 antigen-like 2</fullName>
    </recommendedName>
</protein>
<keyword evidence="9" id="KW-1185">Reference proteome</keyword>
<evidence type="ECO:0000256" key="5">
    <source>
        <dbReference type="ARBA" id="ARBA00022989"/>
    </source>
</evidence>
<reference evidence="8" key="1">
    <citation type="submission" date="2025-08" db="UniProtKB">
        <authorList>
            <consortium name="Ensembl"/>
        </authorList>
    </citation>
    <scope>IDENTIFICATION</scope>
</reference>
<keyword evidence="6 7" id="KW-0472">Membrane</keyword>
<dbReference type="GO" id="GO:0034109">
    <property type="term" value="P:homotypic cell-cell adhesion"/>
    <property type="evidence" value="ECO:0007669"/>
    <property type="project" value="TreeGrafter"/>
</dbReference>
<dbReference type="GO" id="GO:0072683">
    <property type="term" value="P:T cell extravasation"/>
    <property type="evidence" value="ECO:0007669"/>
    <property type="project" value="TreeGrafter"/>
</dbReference>
<keyword evidence="5 7" id="KW-1133">Transmembrane helix</keyword>
<feature type="transmembrane region" description="Helical" evidence="7">
    <location>
        <begin position="120"/>
        <end position="142"/>
    </location>
</feature>
<comment type="subcellular location">
    <subcellularLocation>
        <location evidence="1">Membrane</location>
        <topology evidence="1">Single-pass type I membrane protein</topology>
    </subcellularLocation>
</comment>
<evidence type="ECO:0000256" key="6">
    <source>
        <dbReference type="ARBA" id="ARBA00023136"/>
    </source>
</evidence>
<proteinExistence type="inferred from homology"/>
<comment type="similarity">
    <text evidence="2">Belongs to the CD99 family.</text>
</comment>
<evidence type="ECO:0000256" key="3">
    <source>
        <dbReference type="ARBA" id="ARBA00022692"/>
    </source>
</evidence>
<evidence type="ECO:0000256" key="1">
    <source>
        <dbReference type="ARBA" id="ARBA00004479"/>
    </source>
</evidence>
<dbReference type="GO" id="GO:0005886">
    <property type="term" value="C:plasma membrane"/>
    <property type="evidence" value="ECO:0007669"/>
    <property type="project" value="TreeGrafter"/>
</dbReference>
<evidence type="ECO:0000256" key="4">
    <source>
        <dbReference type="ARBA" id="ARBA00022729"/>
    </source>
</evidence>
<dbReference type="Proteomes" id="UP000694567">
    <property type="component" value="Unplaced"/>
</dbReference>
<dbReference type="InterPro" id="IPR022078">
    <property type="entry name" value="CD99L2"/>
</dbReference>
<organism evidence="8 9">
    <name type="scientific">Bubo bubo</name>
    <name type="common">Eurasian eagle-owl</name>
    <name type="synonym">Strix bubo</name>
    <dbReference type="NCBI Taxonomy" id="30461"/>
    <lineage>
        <taxon>Eukaryota</taxon>
        <taxon>Metazoa</taxon>
        <taxon>Chordata</taxon>
        <taxon>Craniata</taxon>
        <taxon>Vertebrata</taxon>
        <taxon>Euteleostomi</taxon>
        <taxon>Archelosauria</taxon>
        <taxon>Archosauria</taxon>
        <taxon>Dinosauria</taxon>
        <taxon>Saurischia</taxon>
        <taxon>Theropoda</taxon>
        <taxon>Coelurosauria</taxon>
        <taxon>Aves</taxon>
        <taxon>Neognathae</taxon>
        <taxon>Neoaves</taxon>
        <taxon>Telluraves</taxon>
        <taxon>Strigiformes</taxon>
        <taxon>Strigidae</taxon>
        <taxon>Bubo</taxon>
    </lineage>
</organism>
<accession>A0A8C0EWM2</accession>